<dbReference type="EMBL" id="JBJKFK010000209">
    <property type="protein sequence ID" value="KAL3318736.1"/>
    <property type="molecule type" value="Genomic_DNA"/>
</dbReference>
<evidence type="ECO:0000256" key="1">
    <source>
        <dbReference type="SAM" id="MobiDB-lite"/>
    </source>
</evidence>
<reference evidence="2 3" key="1">
    <citation type="submission" date="2024-11" db="EMBL/GenBank/DDBJ databases">
        <title>Adaptive evolution of stress response genes in parasites aligns with host niche diversity.</title>
        <authorList>
            <person name="Hahn C."/>
            <person name="Resl P."/>
        </authorList>
    </citation>
    <scope>NUCLEOTIDE SEQUENCE [LARGE SCALE GENOMIC DNA]</scope>
    <source>
        <strain evidence="2">EGGRZ-B1_66</strain>
        <tissue evidence="2">Body</tissue>
    </source>
</reference>
<evidence type="ECO:0000313" key="2">
    <source>
        <dbReference type="EMBL" id="KAL3318736.1"/>
    </source>
</evidence>
<comment type="caution">
    <text evidence="2">The sequence shown here is derived from an EMBL/GenBank/DDBJ whole genome shotgun (WGS) entry which is preliminary data.</text>
</comment>
<evidence type="ECO:0000313" key="3">
    <source>
        <dbReference type="Proteomes" id="UP001626550"/>
    </source>
</evidence>
<keyword evidence="3" id="KW-1185">Reference proteome</keyword>
<name>A0ABD2QGS4_9PLAT</name>
<dbReference type="Proteomes" id="UP001626550">
    <property type="component" value="Unassembled WGS sequence"/>
</dbReference>
<accession>A0ABD2QGS4</accession>
<feature type="region of interest" description="Disordered" evidence="1">
    <location>
        <begin position="50"/>
        <end position="75"/>
    </location>
</feature>
<sequence length="88" mass="9748">MDKLRELGVECKKINNDWQISTMASTTYDNLLESEGNENLTDLLTELELPTRESNSQEKVEKTGNSNAKPDITNAPKCNGCSGNLMIV</sequence>
<proteinExistence type="predicted"/>
<organism evidence="2 3">
    <name type="scientific">Cichlidogyrus casuarinus</name>
    <dbReference type="NCBI Taxonomy" id="1844966"/>
    <lineage>
        <taxon>Eukaryota</taxon>
        <taxon>Metazoa</taxon>
        <taxon>Spiralia</taxon>
        <taxon>Lophotrochozoa</taxon>
        <taxon>Platyhelminthes</taxon>
        <taxon>Monogenea</taxon>
        <taxon>Monopisthocotylea</taxon>
        <taxon>Dactylogyridea</taxon>
        <taxon>Ancyrocephalidae</taxon>
        <taxon>Cichlidogyrus</taxon>
    </lineage>
</organism>
<feature type="compositionally biased region" description="Basic and acidic residues" evidence="1">
    <location>
        <begin position="50"/>
        <end position="62"/>
    </location>
</feature>
<protein>
    <submittedName>
        <fullName evidence="2">Uncharacterized protein</fullName>
    </submittedName>
</protein>
<gene>
    <name evidence="2" type="ORF">Ciccas_002593</name>
</gene>
<dbReference type="AlphaFoldDB" id="A0ABD2QGS4"/>